<dbReference type="Pfam" id="PF09507">
    <property type="entry name" value="CDC27"/>
    <property type="match status" value="1"/>
</dbReference>
<dbReference type="Proteomes" id="UP001497382">
    <property type="component" value="Unassembled WGS sequence"/>
</dbReference>
<dbReference type="GO" id="GO:1904161">
    <property type="term" value="P:DNA synthesis involved in UV-damage excision repair"/>
    <property type="evidence" value="ECO:0007669"/>
    <property type="project" value="TreeGrafter"/>
</dbReference>
<feature type="region of interest" description="Disordered" evidence="5">
    <location>
        <begin position="448"/>
        <end position="475"/>
    </location>
</feature>
<proteinExistence type="predicted"/>
<comment type="subcellular location">
    <subcellularLocation>
        <location evidence="1">Nucleus</location>
    </subcellularLocation>
</comment>
<protein>
    <recommendedName>
        <fullName evidence="2">DNA polymerase delta subunit 3</fullName>
    </recommendedName>
</protein>
<dbReference type="GO" id="GO:0006271">
    <property type="term" value="P:DNA strand elongation involved in DNA replication"/>
    <property type="evidence" value="ECO:0007669"/>
    <property type="project" value="TreeGrafter"/>
</dbReference>
<feature type="compositionally biased region" description="Basic and acidic residues" evidence="5">
    <location>
        <begin position="263"/>
        <end position="272"/>
    </location>
</feature>
<dbReference type="InterPro" id="IPR041913">
    <property type="entry name" value="POLD3_sf"/>
</dbReference>
<keyword evidence="7" id="KW-1185">Reference proteome</keyword>
<dbReference type="PANTHER" id="PTHR17598:SF13">
    <property type="entry name" value="DNA POLYMERASE DELTA SUBUNIT 3"/>
    <property type="match status" value="1"/>
</dbReference>
<evidence type="ECO:0000256" key="1">
    <source>
        <dbReference type="ARBA" id="ARBA00004123"/>
    </source>
</evidence>
<dbReference type="PANTHER" id="PTHR17598">
    <property type="entry name" value="DNA POLYMERASE DELTA SUBUNIT 3"/>
    <property type="match status" value="1"/>
</dbReference>
<sequence length="492" mass="55409">MTREAHFEKLEQFIFDESRMVTYKIISRELKISVNEAQQYLQEFLEDHKSENLNATYFLSGVAGTETGSPLKVYVVSKNKLEKTKESLSEVTSCHVYSVSKAVVDECALYRLDMPHNRNEEECRNYTVIKHPNIEIKAPVLSKTNGVKKEAKADIPKKGSSFFKNVASNSIKNDKSEPSENSDNKGAGKAVENSKSKTQSPVKKSNSESKAQKPTTLASLWQKSEDKSKKNESSKPDGKGKTKSPQETKQMPKSNILSMFSKQAEKKADSSSKKSSLVSESSKTTVESVSSKEKFSTESESPHKTEKTKERKSSKSSSDKKKKVLPQRSSKSSTVDVSTVSTKHKNNEESDDEFQSKRVKRRRICVDPAFYSESSEEEEEEQDRAQRSLLSPEEPMETETPAKPATPESDDEEPIPPTPPVVSTKGKKKVWKTVQKTFEDEEGFFVTKQEKVLVSEDDEDPVPQSSKSKEVNKPNQFVYRKQASLTSFFKQK</sequence>
<dbReference type="EMBL" id="CAXIEN010000005">
    <property type="protein sequence ID" value="CAL1262537.1"/>
    <property type="molecule type" value="Genomic_DNA"/>
</dbReference>
<feature type="compositionally biased region" description="Basic and acidic residues" evidence="5">
    <location>
        <begin position="223"/>
        <end position="246"/>
    </location>
</feature>
<dbReference type="GO" id="GO:0003887">
    <property type="term" value="F:DNA-directed DNA polymerase activity"/>
    <property type="evidence" value="ECO:0007669"/>
    <property type="project" value="TreeGrafter"/>
</dbReference>
<evidence type="ECO:0000256" key="4">
    <source>
        <dbReference type="ARBA" id="ARBA00023242"/>
    </source>
</evidence>
<name>A0AAV1YX61_9ARAC</name>
<reference evidence="6 7" key="1">
    <citation type="submission" date="2024-04" db="EMBL/GenBank/DDBJ databases">
        <authorList>
            <person name="Rising A."/>
            <person name="Reimegard J."/>
            <person name="Sonavane S."/>
            <person name="Akerstrom W."/>
            <person name="Nylinder S."/>
            <person name="Hedman E."/>
            <person name="Kallberg Y."/>
        </authorList>
    </citation>
    <scope>NUCLEOTIDE SEQUENCE [LARGE SCALE GENOMIC DNA]</scope>
</reference>
<keyword evidence="3" id="KW-0235">DNA replication</keyword>
<dbReference type="GO" id="GO:0043625">
    <property type="term" value="C:delta DNA polymerase complex"/>
    <property type="evidence" value="ECO:0007669"/>
    <property type="project" value="InterPro"/>
</dbReference>
<organism evidence="6 7">
    <name type="scientific">Larinioides sclopetarius</name>
    <dbReference type="NCBI Taxonomy" id="280406"/>
    <lineage>
        <taxon>Eukaryota</taxon>
        <taxon>Metazoa</taxon>
        <taxon>Ecdysozoa</taxon>
        <taxon>Arthropoda</taxon>
        <taxon>Chelicerata</taxon>
        <taxon>Arachnida</taxon>
        <taxon>Araneae</taxon>
        <taxon>Araneomorphae</taxon>
        <taxon>Entelegynae</taxon>
        <taxon>Araneoidea</taxon>
        <taxon>Araneidae</taxon>
        <taxon>Larinioides</taxon>
    </lineage>
</organism>
<dbReference type="FunFam" id="3.90.1030.20:FF:000002">
    <property type="entry name" value="DNA polymerase delta subunit"/>
    <property type="match status" value="1"/>
</dbReference>
<evidence type="ECO:0000256" key="2">
    <source>
        <dbReference type="ARBA" id="ARBA00017589"/>
    </source>
</evidence>
<evidence type="ECO:0000256" key="3">
    <source>
        <dbReference type="ARBA" id="ARBA00022705"/>
    </source>
</evidence>
<dbReference type="Gene3D" id="3.90.1030.20">
    <property type="entry name" value="DNA polymerase delta, p66 (Cdc27) subunit, wHTH domain"/>
    <property type="match status" value="1"/>
</dbReference>
<keyword evidence="4" id="KW-0539">Nucleus</keyword>
<feature type="region of interest" description="Disordered" evidence="5">
    <location>
        <begin position="168"/>
        <end position="429"/>
    </location>
</feature>
<feature type="compositionally biased region" description="Polar residues" evidence="5">
    <location>
        <begin position="247"/>
        <end position="260"/>
    </location>
</feature>
<feature type="compositionally biased region" description="Polar residues" evidence="5">
    <location>
        <begin position="212"/>
        <end position="222"/>
    </location>
</feature>
<feature type="compositionally biased region" description="Basic and acidic residues" evidence="5">
    <location>
        <begin position="290"/>
        <end position="319"/>
    </location>
</feature>
<feature type="compositionally biased region" description="Low complexity" evidence="5">
    <location>
        <begin position="273"/>
        <end position="289"/>
    </location>
</feature>
<comment type="caution">
    <text evidence="6">The sequence shown here is derived from an EMBL/GenBank/DDBJ whole genome shotgun (WGS) entry which is preliminary data.</text>
</comment>
<dbReference type="InterPro" id="IPR019038">
    <property type="entry name" value="POLD3"/>
</dbReference>
<dbReference type="AlphaFoldDB" id="A0AAV1YX61"/>
<evidence type="ECO:0000313" key="6">
    <source>
        <dbReference type="EMBL" id="CAL1262537.1"/>
    </source>
</evidence>
<feature type="compositionally biased region" description="Low complexity" evidence="5">
    <location>
        <begin position="329"/>
        <end position="341"/>
    </location>
</feature>
<gene>
    <name evidence="6" type="ORF">LARSCL_LOCUS1038</name>
</gene>
<evidence type="ECO:0000313" key="7">
    <source>
        <dbReference type="Proteomes" id="UP001497382"/>
    </source>
</evidence>
<dbReference type="GO" id="GO:0006297">
    <property type="term" value="P:nucleotide-excision repair, DNA gap filling"/>
    <property type="evidence" value="ECO:0007669"/>
    <property type="project" value="TreeGrafter"/>
</dbReference>
<evidence type="ECO:0000256" key="5">
    <source>
        <dbReference type="SAM" id="MobiDB-lite"/>
    </source>
</evidence>
<accession>A0AAV1YX61</accession>